<dbReference type="InterPro" id="IPR013561">
    <property type="entry name" value="FilR1_middle_dom"/>
</dbReference>
<keyword evidence="4" id="KW-1185">Reference proteome</keyword>
<dbReference type="Gene3D" id="1.10.10.10">
    <property type="entry name" value="Winged helix-like DNA-binding domain superfamily/Winged helix DNA-binding domain"/>
    <property type="match status" value="1"/>
</dbReference>
<organism evidence="3 4">
    <name type="scientific">Haloarcula limicola</name>
    <dbReference type="NCBI Taxonomy" id="1429915"/>
    <lineage>
        <taxon>Archaea</taxon>
        <taxon>Methanobacteriati</taxon>
        <taxon>Methanobacteriota</taxon>
        <taxon>Stenosarchaea group</taxon>
        <taxon>Halobacteria</taxon>
        <taxon>Halobacteriales</taxon>
        <taxon>Haloarculaceae</taxon>
        <taxon>Haloarcula</taxon>
    </lineage>
</organism>
<feature type="domain" description="Methanogenesis regulatory protein FilR1 middle" evidence="1">
    <location>
        <begin position="162"/>
        <end position="290"/>
    </location>
</feature>
<accession>A0A8J7Y7Q5</accession>
<dbReference type="OrthoDB" id="330490at2157"/>
<dbReference type="RefSeq" id="WP_162319365.1">
    <property type="nucleotide sequence ID" value="NZ_JAHQXF010000004.1"/>
</dbReference>
<evidence type="ECO:0008006" key="5">
    <source>
        <dbReference type="Google" id="ProtNLM"/>
    </source>
</evidence>
<name>A0A8J7Y7Q5_9EURY</name>
<dbReference type="InterPro" id="IPR036388">
    <property type="entry name" value="WH-like_DNA-bd_sf"/>
</dbReference>
<gene>
    <name evidence="3" type="ORF">KTS45_18745</name>
</gene>
<evidence type="ECO:0000259" key="1">
    <source>
        <dbReference type="Pfam" id="PF08350"/>
    </source>
</evidence>
<protein>
    <recommendedName>
        <fullName evidence="5">MarR family transcriptional regulator</fullName>
    </recommendedName>
</protein>
<feature type="domain" description="HVO-A0261-like N-terminal" evidence="2">
    <location>
        <begin position="44"/>
        <end position="127"/>
    </location>
</feature>
<comment type="caution">
    <text evidence="3">The sequence shown here is derived from an EMBL/GenBank/DDBJ whole genome shotgun (WGS) entry which is preliminary data.</text>
</comment>
<reference evidence="3 4" key="1">
    <citation type="submission" date="2021-06" db="EMBL/GenBank/DDBJ databases">
        <title>New haloarchaea isolates fom saline soil.</title>
        <authorList>
            <person name="Duran-Viseras A."/>
            <person name="Sanchez-Porro C.S."/>
            <person name="Ventosa A."/>
        </authorList>
    </citation>
    <scope>NUCLEOTIDE SEQUENCE [LARGE SCALE GENOMIC DNA]</scope>
    <source>
        <strain evidence="3 4">JCM 183640</strain>
    </source>
</reference>
<sequence>MERSPPATLRTEAYLFKTAMGPNKNQMNGLLIRVETMIDADSLEEIAFLSRSPVRVELLHRIERKQAPTCRDLRDDIDASRTTIQRNLKALVDKGWIEKSDNVYICTFTGNLLCSAITELADSIETLHRLEPILEHVSRSDLDLNIQQLHNAKITVATPSNPYAPVNRHVEALQTAHDFRLSTAVVGRDAFEQVWEQTVQNGCDGELVLTNDAFEIVRSDSSYADLYRELLDVDNVELSVYDGDLPYYLGIVDDIVQVGVEDETGVPKALLESDSPAVREWAIAKHETYRCESEPI</sequence>
<dbReference type="AlphaFoldDB" id="A0A8J7Y7Q5"/>
<proteinExistence type="predicted"/>
<dbReference type="InterPro" id="IPR057527">
    <property type="entry name" value="HVO_A0261-like_N"/>
</dbReference>
<evidence type="ECO:0000313" key="4">
    <source>
        <dbReference type="Proteomes" id="UP000766550"/>
    </source>
</evidence>
<evidence type="ECO:0000259" key="2">
    <source>
        <dbReference type="Pfam" id="PF25213"/>
    </source>
</evidence>
<dbReference type="Pfam" id="PF25213">
    <property type="entry name" value="HVO_A0261_N"/>
    <property type="match status" value="1"/>
</dbReference>
<dbReference type="SUPFAM" id="SSF46785">
    <property type="entry name" value="Winged helix' DNA-binding domain"/>
    <property type="match status" value="1"/>
</dbReference>
<dbReference type="Pfam" id="PF08350">
    <property type="entry name" value="FilR1_middle"/>
    <property type="match status" value="1"/>
</dbReference>
<dbReference type="EMBL" id="JAHQXF010000004">
    <property type="protein sequence ID" value="MBV0926250.1"/>
    <property type="molecule type" value="Genomic_DNA"/>
</dbReference>
<evidence type="ECO:0000313" key="3">
    <source>
        <dbReference type="EMBL" id="MBV0926250.1"/>
    </source>
</evidence>
<dbReference type="InterPro" id="IPR036390">
    <property type="entry name" value="WH_DNA-bd_sf"/>
</dbReference>
<dbReference type="Proteomes" id="UP000766550">
    <property type="component" value="Unassembled WGS sequence"/>
</dbReference>